<evidence type="ECO:0008006" key="4">
    <source>
        <dbReference type="Google" id="ProtNLM"/>
    </source>
</evidence>
<feature type="coiled-coil region" evidence="1">
    <location>
        <begin position="251"/>
        <end position="278"/>
    </location>
</feature>
<dbReference type="EMBL" id="VSWD01000013">
    <property type="protein sequence ID" value="KAK3084622.1"/>
    <property type="molecule type" value="Genomic_DNA"/>
</dbReference>
<keyword evidence="3" id="KW-1185">Reference proteome</keyword>
<comment type="caution">
    <text evidence="2">The sequence shown here is derived from an EMBL/GenBank/DDBJ whole genome shotgun (WGS) entry which is preliminary data.</text>
</comment>
<reference evidence="2" key="1">
    <citation type="submission" date="2019-08" db="EMBL/GenBank/DDBJ databases">
        <title>The improved chromosome-level genome for the pearl oyster Pinctada fucata martensii using PacBio sequencing and Hi-C.</title>
        <authorList>
            <person name="Zheng Z."/>
        </authorList>
    </citation>
    <scope>NUCLEOTIDE SEQUENCE</scope>
    <source>
        <strain evidence="2">ZZ-2019</strain>
        <tissue evidence="2">Adductor muscle</tissue>
    </source>
</reference>
<protein>
    <recommendedName>
        <fullName evidence="4">Coiled-coil domain-containing protein 62</fullName>
    </recommendedName>
</protein>
<proteinExistence type="predicted"/>
<dbReference type="SUPFAM" id="SSF57997">
    <property type="entry name" value="Tropomyosin"/>
    <property type="match status" value="1"/>
</dbReference>
<evidence type="ECO:0000313" key="3">
    <source>
        <dbReference type="Proteomes" id="UP001186944"/>
    </source>
</evidence>
<evidence type="ECO:0000256" key="1">
    <source>
        <dbReference type="SAM" id="Coils"/>
    </source>
</evidence>
<organism evidence="2 3">
    <name type="scientific">Pinctada imbricata</name>
    <name type="common">Atlantic pearl-oyster</name>
    <name type="synonym">Pinctada martensii</name>
    <dbReference type="NCBI Taxonomy" id="66713"/>
    <lineage>
        <taxon>Eukaryota</taxon>
        <taxon>Metazoa</taxon>
        <taxon>Spiralia</taxon>
        <taxon>Lophotrochozoa</taxon>
        <taxon>Mollusca</taxon>
        <taxon>Bivalvia</taxon>
        <taxon>Autobranchia</taxon>
        <taxon>Pteriomorphia</taxon>
        <taxon>Pterioida</taxon>
        <taxon>Pterioidea</taxon>
        <taxon>Pteriidae</taxon>
        <taxon>Pinctada</taxon>
    </lineage>
</organism>
<dbReference type="AlphaFoldDB" id="A0AA89BKN4"/>
<gene>
    <name evidence="2" type="ORF">FSP39_016463</name>
</gene>
<feature type="coiled-coil region" evidence="1">
    <location>
        <begin position="2"/>
        <end position="33"/>
    </location>
</feature>
<accession>A0AA89BKN4</accession>
<sequence length="290" mass="34843">MMQKQRHEIQLLIQELKDRDRELNDMMTAHQQQLVAWEQDRHRILTLEQRLAKTEEDYQYRTQQLRTAMSKLKAFRNESLSQNSTLETTQEQLTKLCQENNSYSVQIQDLEEKTRKLEEHVKELNSTIGQLRARDQELCTVLKLKEKDISSATVHMKEMNERLQQLDRRNKECQDRENEAVKQANHWREKFLDSKKELESCTGTNRGFEFYIICSAEVIHRDLNKQLPKEKCQEELIESMRAKQARTDHQLRHLRELYDRQQRELALLQLNLDSTKEVITKQQSSLEEYR</sequence>
<evidence type="ECO:0000313" key="2">
    <source>
        <dbReference type="EMBL" id="KAK3084622.1"/>
    </source>
</evidence>
<dbReference type="Proteomes" id="UP001186944">
    <property type="component" value="Unassembled WGS sequence"/>
</dbReference>
<keyword evidence="1" id="KW-0175">Coiled coil</keyword>
<feature type="coiled-coil region" evidence="1">
    <location>
        <begin position="93"/>
        <end position="183"/>
    </location>
</feature>
<name>A0AA89BKN4_PINIB</name>